<name>A0ABX0MWH0_9BURK</name>
<keyword evidence="2" id="KW-1185">Reference proteome</keyword>
<dbReference type="Proteomes" id="UP000610594">
    <property type="component" value="Unassembled WGS sequence"/>
</dbReference>
<evidence type="ECO:0000313" key="1">
    <source>
        <dbReference type="EMBL" id="NHZ67111.1"/>
    </source>
</evidence>
<dbReference type="EMBL" id="WHJF01000282">
    <property type="protein sequence ID" value="NHZ67111.1"/>
    <property type="molecule type" value="Genomic_DNA"/>
</dbReference>
<protein>
    <submittedName>
        <fullName evidence="1">Uncharacterized protein</fullName>
    </submittedName>
</protein>
<gene>
    <name evidence="1" type="ORF">F1735_33465</name>
</gene>
<reference evidence="1 2" key="1">
    <citation type="submission" date="2019-10" db="EMBL/GenBank/DDBJ databases">
        <title>Taxonomy of Antarctic Massilia spp.: description of Massilia rubra sp. nov., Massilia aquatica sp. nov., Massilia mucilaginosa sp. nov., Massilia frigida sp. nov. isolated from streams, lakes and regoliths.</title>
        <authorList>
            <person name="Holochova P."/>
            <person name="Sedlacek I."/>
            <person name="Kralova S."/>
            <person name="Maslanova I."/>
            <person name="Busse H.-J."/>
            <person name="Stankova E."/>
            <person name="Vrbovska V."/>
            <person name="Kovarovic V."/>
            <person name="Bartak M."/>
            <person name="Svec P."/>
            <person name="Pantucek R."/>
        </authorList>
    </citation>
    <scope>NUCLEOTIDE SEQUENCE [LARGE SCALE GENOMIC DNA]</scope>
    <source>
        <strain evidence="1 2">CCM 8694</strain>
    </source>
</reference>
<proteinExistence type="predicted"/>
<accession>A0ABX0MWH0</accession>
<sequence length="72" mass="7954">MNSYFDATVEAMDLIAVRVEMNTLCASINAKNGFIETFADNRISDLRSRSKALGQEITLEIDPVSGIYVVQP</sequence>
<organism evidence="1 2">
    <name type="scientific">Massilia genomosp. 1</name>
    <dbReference type="NCBI Taxonomy" id="2609280"/>
    <lineage>
        <taxon>Bacteria</taxon>
        <taxon>Pseudomonadati</taxon>
        <taxon>Pseudomonadota</taxon>
        <taxon>Betaproteobacteria</taxon>
        <taxon>Burkholderiales</taxon>
        <taxon>Oxalobacteraceae</taxon>
        <taxon>Telluria group</taxon>
        <taxon>Massilia</taxon>
    </lineage>
</organism>
<evidence type="ECO:0000313" key="2">
    <source>
        <dbReference type="Proteomes" id="UP000610594"/>
    </source>
</evidence>
<dbReference type="RefSeq" id="WP_167241336.1">
    <property type="nucleotide sequence ID" value="NZ_WHJF01000282.1"/>
</dbReference>
<comment type="caution">
    <text evidence="1">The sequence shown here is derived from an EMBL/GenBank/DDBJ whole genome shotgun (WGS) entry which is preliminary data.</text>
</comment>